<dbReference type="eggNOG" id="COG0318">
    <property type="taxonomic scope" value="Bacteria"/>
</dbReference>
<sequence>MSAPQPPPRRVPALAPPAVVAERRDDGAFVLRSPQPLRAHAPTLGRWLERWARERPDAVFLAERPSSRAPWRTLGYAEALAGARAIAQALLERGLSLERPVMILSGNSIAHALLTLGGYLSGVPVVPVSEAYSLRSADHAQLRGVAELVTPGLVFAANGQAFAPALRALDARAGHDGIEIVTADDTDAEGAENGAGGGTGATPLSALLATAPGAALAAASVGPDSVAKILMTSGSTGRPKGVLNSHRMLTSNQEALAQVWPFIDQQPPVIVDWLPWSHTFGGNHNLHLILRSGGTMYIDGGRPLPGRFDTTLENLADIAPTLQFNVPAGYALLVQALERERGLREHFFSRLQGIFYAAAALPQQTWDRLDRLAEETLGHRLWLTTAWGGTETSPLVTSAHFPSEDAGNIGLPVPGCALKFVPAGGKRELRVAGPNVTPGYHRQSELTAAAFDDEGFYRIGDAGELVDAEEPARGVRFAGRVAEDFKLASGTWVDVGGLRTASLSAAGGLLAQAVVGGHDSDAAVLLAWLDPGRASELAGPGEPADWVRHPAIHQALRERLRAPRGTGASQRIARVLLLVEPPQLDAGEITDKGYVNAAAVLAHRAAEVARCVTVHADDDTSDMDDVVEIPI</sequence>
<keyword evidence="3" id="KW-1185">Reference proteome</keyword>
<dbReference type="GO" id="GO:0016405">
    <property type="term" value="F:CoA-ligase activity"/>
    <property type="evidence" value="ECO:0007669"/>
    <property type="project" value="TreeGrafter"/>
</dbReference>
<evidence type="ECO:0000313" key="2">
    <source>
        <dbReference type="EMBL" id="ACY14670.1"/>
    </source>
</evidence>
<dbReference type="HOGENOM" id="CLU_462235_0_0_7"/>
<organism evidence="2 3">
    <name type="scientific">Haliangium ochraceum (strain DSM 14365 / JCM 11303 / SMP-2)</name>
    <dbReference type="NCBI Taxonomy" id="502025"/>
    <lineage>
        <taxon>Bacteria</taxon>
        <taxon>Pseudomonadati</taxon>
        <taxon>Myxococcota</taxon>
        <taxon>Polyangia</taxon>
        <taxon>Haliangiales</taxon>
        <taxon>Kofleriaceae</taxon>
        <taxon>Haliangium</taxon>
    </lineage>
</organism>
<dbReference type="Proteomes" id="UP000001880">
    <property type="component" value="Chromosome"/>
</dbReference>
<dbReference type="EMBL" id="CP001804">
    <property type="protein sequence ID" value="ACY14670.1"/>
    <property type="molecule type" value="Genomic_DNA"/>
</dbReference>
<dbReference type="STRING" id="502025.Hoch_2125"/>
<dbReference type="AlphaFoldDB" id="D0LGU8"/>
<feature type="domain" description="AMP-dependent synthetase/ligase" evidence="1">
    <location>
        <begin position="48"/>
        <end position="441"/>
    </location>
</feature>
<dbReference type="InterPro" id="IPR020845">
    <property type="entry name" value="AMP-binding_CS"/>
</dbReference>
<dbReference type="InterPro" id="IPR042099">
    <property type="entry name" value="ANL_N_sf"/>
</dbReference>
<protein>
    <submittedName>
        <fullName evidence="2">AMP-dependent synthetase and ligase</fullName>
    </submittedName>
</protein>
<dbReference type="OrthoDB" id="9799237at2"/>
<dbReference type="KEGG" id="hoh:Hoch_2125"/>
<name>D0LGU8_HALO1</name>
<dbReference type="PANTHER" id="PTHR24096:SF420">
    <property type="entry name" value="LONG-CHAIN-FATTY-ACID--COA LIGASE-RELATED"/>
    <property type="match status" value="1"/>
</dbReference>
<keyword evidence="2" id="KW-0436">Ligase</keyword>
<accession>D0LGU8</accession>
<proteinExistence type="predicted"/>
<dbReference type="RefSeq" id="WP_012827278.1">
    <property type="nucleotide sequence ID" value="NC_013440.1"/>
</dbReference>
<dbReference type="PROSITE" id="PS00455">
    <property type="entry name" value="AMP_BINDING"/>
    <property type="match status" value="1"/>
</dbReference>
<evidence type="ECO:0000259" key="1">
    <source>
        <dbReference type="Pfam" id="PF00501"/>
    </source>
</evidence>
<dbReference type="Pfam" id="PF00501">
    <property type="entry name" value="AMP-binding"/>
    <property type="match status" value="1"/>
</dbReference>
<gene>
    <name evidence="2" type="ordered locus">Hoch_2125</name>
</gene>
<dbReference type="InterPro" id="IPR000873">
    <property type="entry name" value="AMP-dep_synth/lig_dom"/>
</dbReference>
<dbReference type="PANTHER" id="PTHR24096">
    <property type="entry name" value="LONG-CHAIN-FATTY-ACID--COA LIGASE"/>
    <property type="match status" value="1"/>
</dbReference>
<dbReference type="Gene3D" id="3.40.50.12780">
    <property type="entry name" value="N-terminal domain of ligase-like"/>
    <property type="match status" value="1"/>
</dbReference>
<dbReference type="SUPFAM" id="SSF56801">
    <property type="entry name" value="Acetyl-CoA synthetase-like"/>
    <property type="match status" value="1"/>
</dbReference>
<evidence type="ECO:0000313" key="3">
    <source>
        <dbReference type="Proteomes" id="UP000001880"/>
    </source>
</evidence>
<reference evidence="2 3" key="1">
    <citation type="journal article" date="2010" name="Stand. Genomic Sci.">
        <title>Complete genome sequence of Haliangium ochraceum type strain (SMP-2).</title>
        <authorList>
            <consortium name="US DOE Joint Genome Institute (JGI-PGF)"/>
            <person name="Ivanova N."/>
            <person name="Daum C."/>
            <person name="Lang E."/>
            <person name="Abt B."/>
            <person name="Kopitz M."/>
            <person name="Saunders E."/>
            <person name="Lapidus A."/>
            <person name="Lucas S."/>
            <person name="Glavina Del Rio T."/>
            <person name="Nolan M."/>
            <person name="Tice H."/>
            <person name="Copeland A."/>
            <person name="Cheng J.F."/>
            <person name="Chen F."/>
            <person name="Bruce D."/>
            <person name="Goodwin L."/>
            <person name="Pitluck S."/>
            <person name="Mavromatis K."/>
            <person name="Pati A."/>
            <person name="Mikhailova N."/>
            <person name="Chen A."/>
            <person name="Palaniappan K."/>
            <person name="Land M."/>
            <person name="Hauser L."/>
            <person name="Chang Y.J."/>
            <person name="Jeffries C.D."/>
            <person name="Detter J.C."/>
            <person name="Brettin T."/>
            <person name="Rohde M."/>
            <person name="Goker M."/>
            <person name="Bristow J."/>
            <person name="Markowitz V."/>
            <person name="Eisen J.A."/>
            <person name="Hugenholtz P."/>
            <person name="Kyrpides N.C."/>
            <person name="Klenk H.P."/>
        </authorList>
    </citation>
    <scope>NUCLEOTIDE SEQUENCE [LARGE SCALE GENOMIC DNA]</scope>
    <source>
        <strain evidence="3">DSM 14365 / CIP 107738 / JCM 11303 / AJ 13395 / SMP-2</strain>
    </source>
</reference>